<comment type="caution">
    <text evidence="2">The sequence shown here is derived from an EMBL/GenBank/DDBJ whole genome shotgun (WGS) entry which is preliminary data.</text>
</comment>
<dbReference type="InterPro" id="IPR029472">
    <property type="entry name" value="Copia-like_N"/>
</dbReference>
<name>A0A9N7NZ25_STRHE</name>
<dbReference type="Proteomes" id="UP001153555">
    <property type="component" value="Unassembled WGS sequence"/>
</dbReference>
<dbReference type="EMBL" id="CACSLK010034108">
    <property type="protein sequence ID" value="CAA0841259.1"/>
    <property type="molecule type" value="Genomic_DNA"/>
</dbReference>
<protein>
    <recommendedName>
        <fullName evidence="1">Retrotransposon Copia-like N-terminal domain-containing protein</fullName>
    </recommendedName>
</protein>
<evidence type="ECO:0000259" key="1">
    <source>
        <dbReference type="Pfam" id="PF14244"/>
    </source>
</evidence>
<dbReference type="AlphaFoldDB" id="A0A9N7NZ25"/>
<dbReference type="PANTHER" id="PTHR37610">
    <property type="entry name" value="CCHC-TYPE DOMAIN-CONTAINING PROTEIN"/>
    <property type="match status" value="1"/>
</dbReference>
<feature type="domain" description="Retrotransposon Copia-like N-terminal" evidence="1">
    <location>
        <begin position="37"/>
        <end position="83"/>
    </location>
</feature>
<evidence type="ECO:0000313" key="2">
    <source>
        <dbReference type="EMBL" id="CAA0841259.1"/>
    </source>
</evidence>
<accession>A0A9N7NZ25</accession>
<organism evidence="2 3">
    <name type="scientific">Striga hermonthica</name>
    <name type="common">Purple witchweed</name>
    <name type="synonym">Buchnera hermonthica</name>
    <dbReference type="NCBI Taxonomy" id="68872"/>
    <lineage>
        <taxon>Eukaryota</taxon>
        <taxon>Viridiplantae</taxon>
        <taxon>Streptophyta</taxon>
        <taxon>Embryophyta</taxon>
        <taxon>Tracheophyta</taxon>
        <taxon>Spermatophyta</taxon>
        <taxon>Magnoliopsida</taxon>
        <taxon>eudicotyledons</taxon>
        <taxon>Gunneridae</taxon>
        <taxon>Pentapetalae</taxon>
        <taxon>asterids</taxon>
        <taxon>lamiids</taxon>
        <taxon>Lamiales</taxon>
        <taxon>Orobanchaceae</taxon>
        <taxon>Buchnereae</taxon>
        <taxon>Striga</taxon>
    </lineage>
</organism>
<reference evidence="2" key="1">
    <citation type="submission" date="2019-12" db="EMBL/GenBank/DDBJ databases">
        <authorList>
            <person name="Scholes J."/>
        </authorList>
    </citation>
    <scope>NUCLEOTIDE SEQUENCE</scope>
</reference>
<proteinExistence type="predicted"/>
<dbReference type="Pfam" id="PF14244">
    <property type="entry name" value="Retrotran_gag_3"/>
    <property type="match status" value="1"/>
</dbReference>
<sequence length="117" mass="13024">MVNPWNNAKWPLLTAGDGKGSTAKSNLGIEDPIQLQNSDNPGMILVSHPLTGANYLPWRKAMTIALGAKSKLGFVNGKIPEPDEMDENYDTWKKSDYMITSWILNTLSKDIVEILFM</sequence>
<dbReference type="OrthoDB" id="5544992at2759"/>
<gene>
    <name evidence="2" type="ORF">SHERM_07274</name>
</gene>
<keyword evidence="3" id="KW-1185">Reference proteome</keyword>
<evidence type="ECO:0000313" key="3">
    <source>
        <dbReference type="Proteomes" id="UP001153555"/>
    </source>
</evidence>
<dbReference type="PANTHER" id="PTHR37610:SF40">
    <property type="entry name" value="OS01G0909600 PROTEIN"/>
    <property type="match status" value="1"/>
</dbReference>